<feature type="compositionally biased region" description="Basic and acidic residues" evidence="1">
    <location>
        <begin position="1"/>
        <end position="18"/>
    </location>
</feature>
<proteinExistence type="predicted"/>
<reference evidence="2 3" key="1">
    <citation type="journal article" date="2012" name="Genome Res.">
        <title>Genomic basis of endosymbiont-conferred protection against an insect parasitoid.</title>
        <authorList>
            <person name="Hansen A.K."/>
            <person name="Vorburger C."/>
            <person name="Moran N.A."/>
        </authorList>
    </citation>
    <scope>NUCLEOTIDE SEQUENCE [LARGE SCALE GENOMIC DNA]</scope>
    <source>
        <strain evidence="3">R5.15</strain>
    </source>
</reference>
<evidence type="ECO:0000256" key="1">
    <source>
        <dbReference type="SAM" id="MobiDB-lite"/>
    </source>
</evidence>
<name>G2H0F6_9ENTR</name>
<sequence length="79" mass="9105">MMREGKQHIAHADREINSAKEGINSDQKDRGSTHRQAEQKFDKDYDNATEDQRLPWVASQDALTQRALEIQKKIKGGRQ</sequence>
<protein>
    <submittedName>
        <fullName evidence="2">Uncharacterized protein</fullName>
    </submittedName>
</protein>
<feature type="region of interest" description="Disordered" evidence="1">
    <location>
        <begin position="1"/>
        <end position="54"/>
    </location>
</feature>
<keyword evidence="3" id="KW-1185">Reference proteome</keyword>
<dbReference type="RefSeq" id="WP_006707189.1">
    <property type="nucleotide sequence ID" value="NZ_AGCA01000362.1"/>
</dbReference>
<evidence type="ECO:0000313" key="2">
    <source>
        <dbReference type="EMBL" id="EGY28520.1"/>
    </source>
</evidence>
<gene>
    <name evidence="2" type="ORF">Rin_00015340</name>
</gene>
<dbReference type="Proteomes" id="UP000004116">
    <property type="component" value="Unassembled WGS sequence"/>
</dbReference>
<comment type="caution">
    <text evidence="2">The sequence shown here is derived from an EMBL/GenBank/DDBJ whole genome shotgun (WGS) entry which is preliminary data.</text>
</comment>
<organism evidence="2 3">
    <name type="scientific">Candidatus Regiella insecticola 5.15</name>
    <dbReference type="NCBI Taxonomy" id="1005043"/>
    <lineage>
        <taxon>Bacteria</taxon>
        <taxon>Pseudomonadati</taxon>
        <taxon>Pseudomonadota</taxon>
        <taxon>Gammaproteobacteria</taxon>
        <taxon>Enterobacterales</taxon>
        <taxon>Enterobacteriaceae</taxon>
        <taxon>aphid secondary symbionts</taxon>
        <taxon>Candidatus Regiella</taxon>
    </lineage>
</organism>
<feature type="compositionally biased region" description="Basic and acidic residues" evidence="1">
    <location>
        <begin position="26"/>
        <end position="53"/>
    </location>
</feature>
<accession>G2H0F6</accession>
<dbReference type="EMBL" id="AGCA01000362">
    <property type="protein sequence ID" value="EGY28520.1"/>
    <property type="molecule type" value="Genomic_DNA"/>
</dbReference>
<dbReference type="AlphaFoldDB" id="G2H0F6"/>
<evidence type="ECO:0000313" key="3">
    <source>
        <dbReference type="Proteomes" id="UP000004116"/>
    </source>
</evidence>